<keyword evidence="2" id="KW-1185">Reference proteome</keyword>
<reference evidence="1 2" key="1">
    <citation type="submission" date="2020-08" db="EMBL/GenBank/DDBJ databases">
        <title>Genomic Encyclopedia of Type Strains, Phase III (KMG-III): the genomes of soil and plant-associated and newly described type strains.</title>
        <authorList>
            <person name="Whitman W."/>
        </authorList>
    </citation>
    <scope>NUCLEOTIDE SEQUENCE [LARGE SCALE GENOMIC DNA]</scope>
    <source>
        <strain evidence="1 2">CECT 3237</strain>
    </source>
</reference>
<sequence length="430" mass="48279">MARTKLNERQLDVLRRICHGATPVTSDDSSLAATVYALRNRGLVTTTRAEGRWTAAPTDAGRQYLAQTDPAATTGREASATLTAPEASELITRLQQAGGTLSIADPAPSERARWRRALHTARAEQILPDGHRLHYTGRDKGDLVITLRPGPPPTRSTQAAQAIPVPDHVPQDGLHPVVQDARIPVCPDCQPRARRILHALCLAAEDKNYTISSPASDSTATLVITAGESAFPLLLQEGSYEVPDPSGVKYAWQRVTARTTRPSHQLELSLERTYAHSGRHSQWGDRQRWSLETKLPALLREITHRADTEQERRLAQQRNEEDRRQRWLAAMAQARIDLVEDHRLKTMRTQLQAWQEATTIRTYCHALEDHQITRPNTTEAAKQWIVWARAYADRIDPVLQSPELPAPPAIRPEDLRPYLHGWSPYEPKRT</sequence>
<dbReference type="AlphaFoldDB" id="A0A7W5A005"/>
<dbReference type="RefSeq" id="WP_184599827.1">
    <property type="nucleotide sequence ID" value="NZ_BMUP01000017.1"/>
</dbReference>
<gene>
    <name evidence="1" type="ORF">FHS41_008304</name>
</gene>
<dbReference type="EMBL" id="JACHXE010000016">
    <property type="protein sequence ID" value="MBB3081746.1"/>
    <property type="molecule type" value="Genomic_DNA"/>
</dbReference>
<proteinExistence type="predicted"/>
<protein>
    <recommendedName>
        <fullName evidence="3">PE-PGRS family protein</fullName>
    </recommendedName>
</protein>
<accession>A0A7W5A005</accession>
<organism evidence="1 2">
    <name type="scientific">Streptomyces violarus</name>
    <dbReference type="NCBI Taxonomy" id="67380"/>
    <lineage>
        <taxon>Bacteria</taxon>
        <taxon>Bacillati</taxon>
        <taxon>Actinomycetota</taxon>
        <taxon>Actinomycetes</taxon>
        <taxon>Kitasatosporales</taxon>
        <taxon>Streptomycetaceae</taxon>
        <taxon>Streptomyces</taxon>
    </lineage>
</organism>
<name>A0A7W5A005_9ACTN</name>
<evidence type="ECO:0008006" key="3">
    <source>
        <dbReference type="Google" id="ProtNLM"/>
    </source>
</evidence>
<dbReference type="Proteomes" id="UP000572907">
    <property type="component" value="Unassembled WGS sequence"/>
</dbReference>
<evidence type="ECO:0000313" key="2">
    <source>
        <dbReference type="Proteomes" id="UP000572907"/>
    </source>
</evidence>
<evidence type="ECO:0000313" key="1">
    <source>
        <dbReference type="EMBL" id="MBB3081746.1"/>
    </source>
</evidence>
<comment type="caution">
    <text evidence="1">The sequence shown here is derived from an EMBL/GenBank/DDBJ whole genome shotgun (WGS) entry which is preliminary data.</text>
</comment>